<keyword evidence="3" id="KW-0805">Transcription regulation</keyword>
<keyword evidence="6" id="KW-0539">Nucleus</keyword>
<feature type="compositionally biased region" description="Polar residues" evidence="7">
    <location>
        <begin position="328"/>
        <end position="340"/>
    </location>
</feature>
<feature type="region of interest" description="Disordered" evidence="7">
    <location>
        <begin position="1"/>
        <end position="120"/>
    </location>
</feature>
<keyword evidence="10" id="KW-1185">Reference proteome</keyword>
<keyword evidence="5" id="KW-0804">Transcription</keyword>
<proteinExistence type="inferred from homology"/>
<feature type="region of interest" description="Disordered" evidence="7">
    <location>
        <begin position="300"/>
        <end position="360"/>
    </location>
</feature>
<feature type="compositionally biased region" description="Polar residues" evidence="7">
    <location>
        <begin position="349"/>
        <end position="360"/>
    </location>
</feature>
<accession>A0ABD2KG03</accession>
<feature type="compositionally biased region" description="Low complexity" evidence="7">
    <location>
        <begin position="1"/>
        <end position="28"/>
    </location>
</feature>
<protein>
    <recommendedName>
        <fullName evidence="8">Transcription factor AP-2 C-terminal domain-containing protein</fullName>
    </recommendedName>
</protein>
<dbReference type="InterPro" id="IPR004979">
    <property type="entry name" value="TF_AP2"/>
</dbReference>
<evidence type="ECO:0000256" key="1">
    <source>
        <dbReference type="ARBA" id="ARBA00004123"/>
    </source>
</evidence>
<comment type="subcellular location">
    <subcellularLocation>
        <location evidence="1">Nucleus</location>
    </subcellularLocation>
</comment>
<organism evidence="9 10">
    <name type="scientific">Heterodera schachtii</name>
    <name type="common">Sugarbeet cyst nematode worm</name>
    <name type="synonym">Tylenchus schachtii</name>
    <dbReference type="NCBI Taxonomy" id="97005"/>
    <lineage>
        <taxon>Eukaryota</taxon>
        <taxon>Metazoa</taxon>
        <taxon>Ecdysozoa</taxon>
        <taxon>Nematoda</taxon>
        <taxon>Chromadorea</taxon>
        <taxon>Rhabditida</taxon>
        <taxon>Tylenchina</taxon>
        <taxon>Tylenchomorpha</taxon>
        <taxon>Tylenchoidea</taxon>
        <taxon>Heteroderidae</taxon>
        <taxon>Heteroderinae</taxon>
        <taxon>Heterodera</taxon>
    </lineage>
</organism>
<evidence type="ECO:0000256" key="6">
    <source>
        <dbReference type="ARBA" id="ARBA00023242"/>
    </source>
</evidence>
<dbReference type="PANTHER" id="PTHR10812">
    <property type="entry name" value="TRANSCRIPTION FACTOR AP-2"/>
    <property type="match status" value="1"/>
</dbReference>
<feature type="domain" description="Transcription factor AP-2 C-terminal" evidence="8">
    <location>
        <begin position="394"/>
        <end position="605"/>
    </location>
</feature>
<evidence type="ECO:0000256" key="2">
    <source>
        <dbReference type="ARBA" id="ARBA00007770"/>
    </source>
</evidence>
<sequence>MFPHLQHQLGLTVQQQQQQQKQQRTVGGTKRRHCEEGGNSENIDTKSVSKRFHPMEAKENENNGKESSKEEEEGEEEGAEESVAEEEEEDNSNSSYSDVEPNRQQQQRTTVSGGPNSQSVQMPAAYRSVQSLAGTSSLSDALIPTTAQPQYQAQNMAHVLPPQHHQLRIDLQNPYQMRPLCVDAKVMGNAEQSTNILRNLQNFYWSPQMFNAGGHFQQQQQPNYGIMQAKPVEAQNIQMMAQQQMFSFGPANPSHCAVSQFVQQMPNSGAIGHHPFGNVLTEPHQPQQGIATMLGTEIPSFDKRDDSLNNDSGVGLTDRSGKGDSKNESTSTEETANLSSAGGDEFSFSGGTSLPNATASAEDSKFVPFRPFIRSVSIHGVQQYHDLELIIYSETPARLALLGNTSKYPITLAEIVRRVSPPECLNTSFLSGILRRAKNKDGGKRFRMELQQFNCGVDLQTGRRKTGAITTFTALCERESVQLAKDFDKLAKDECHGFPEKELAMEMCRRAGVDSMEKQNCKHLMDSFQNASKILRDAIDFLERAIEQETGELASVTPAQMVVQQRQQQTNDAIGAETDLMNRFKRFARMSHCFGNRGMLSAWQCLLGVLNNCEFSLHQQIANNPLTESKQQKPLASVGAAFSRDLTTFPQDQGGAGSSHWMLP</sequence>
<dbReference type="Pfam" id="PF03299">
    <property type="entry name" value="TF_AP-2"/>
    <property type="match status" value="1"/>
</dbReference>
<dbReference type="Proteomes" id="UP001620645">
    <property type="component" value="Unassembled WGS sequence"/>
</dbReference>
<dbReference type="InterPro" id="IPR013854">
    <property type="entry name" value="TF_AP2_C"/>
</dbReference>
<comment type="similarity">
    <text evidence="2">Belongs to the AP-2 family.</text>
</comment>
<dbReference type="AlphaFoldDB" id="A0ABD2KG03"/>
<evidence type="ECO:0000256" key="4">
    <source>
        <dbReference type="ARBA" id="ARBA00023125"/>
    </source>
</evidence>
<evidence type="ECO:0000256" key="7">
    <source>
        <dbReference type="SAM" id="MobiDB-lite"/>
    </source>
</evidence>
<comment type="caution">
    <text evidence="9">The sequence shown here is derived from an EMBL/GenBank/DDBJ whole genome shotgun (WGS) entry which is preliminary data.</text>
</comment>
<evidence type="ECO:0000256" key="3">
    <source>
        <dbReference type="ARBA" id="ARBA00023015"/>
    </source>
</evidence>
<feature type="compositionally biased region" description="Acidic residues" evidence="7">
    <location>
        <begin position="69"/>
        <end position="91"/>
    </location>
</feature>
<feature type="compositionally biased region" description="Basic and acidic residues" evidence="7">
    <location>
        <begin position="53"/>
        <end position="68"/>
    </location>
</feature>
<feature type="compositionally biased region" description="Polar residues" evidence="7">
    <location>
        <begin position="92"/>
        <end position="120"/>
    </location>
</feature>
<dbReference type="GO" id="GO:0005634">
    <property type="term" value="C:nucleus"/>
    <property type="evidence" value="ECO:0007669"/>
    <property type="project" value="UniProtKB-SubCell"/>
</dbReference>
<evidence type="ECO:0000256" key="5">
    <source>
        <dbReference type="ARBA" id="ARBA00023163"/>
    </source>
</evidence>
<reference evidence="9 10" key="1">
    <citation type="submission" date="2024-10" db="EMBL/GenBank/DDBJ databases">
        <authorList>
            <person name="Kim D."/>
        </authorList>
    </citation>
    <scope>NUCLEOTIDE SEQUENCE [LARGE SCALE GENOMIC DNA]</scope>
    <source>
        <strain evidence="9">Taebaek</strain>
    </source>
</reference>
<dbReference type="PANTHER" id="PTHR10812:SF17">
    <property type="entry name" value="TRANSCRIPTION FACTOR AP-2, ISOFORM D"/>
    <property type="match status" value="1"/>
</dbReference>
<name>A0ABD2KG03_HETSC</name>
<evidence type="ECO:0000313" key="9">
    <source>
        <dbReference type="EMBL" id="KAL3101826.1"/>
    </source>
</evidence>
<gene>
    <name evidence="9" type="ORF">niasHS_003235</name>
</gene>
<dbReference type="GO" id="GO:0003677">
    <property type="term" value="F:DNA binding"/>
    <property type="evidence" value="ECO:0007669"/>
    <property type="project" value="UniProtKB-KW"/>
</dbReference>
<dbReference type="EMBL" id="JBICCN010000026">
    <property type="protein sequence ID" value="KAL3101826.1"/>
    <property type="molecule type" value="Genomic_DNA"/>
</dbReference>
<keyword evidence="4" id="KW-0238">DNA-binding</keyword>
<evidence type="ECO:0000259" key="8">
    <source>
        <dbReference type="Pfam" id="PF03299"/>
    </source>
</evidence>
<evidence type="ECO:0000313" key="10">
    <source>
        <dbReference type="Proteomes" id="UP001620645"/>
    </source>
</evidence>